<keyword evidence="1" id="KW-0472">Membrane</keyword>
<keyword evidence="1" id="KW-1133">Transmembrane helix</keyword>
<dbReference type="STRING" id="1424294.Gferi_00430"/>
<dbReference type="Pfam" id="PF23981">
    <property type="entry name" value="DUF7305"/>
    <property type="match status" value="1"/>
</dbReference>
<evidence type="ECO:0000259" key="3">
    <source>
        <dbReference type="Pfam" id="PF23981"/>
    </source>
</evidence>
<evidence type="ECO:0000259" key="2">
    <source>
        <dbReference type="Pfam" id="PF14341"/>
    </source>
</evidence>
<gene>
    <name evidence="4" type="ORF">Gferi_00430</name>
</gene>
<dbReference type="InterPro" id="IPR055729">
    <property type="entry name" value="DUF7305"/>
</dbReference>
<sequence length="386" mass="40729">MYRYLKNQKGGALVMVLVVMVVLSILGVSLLGSSVAETKFAVHQNNKIKAYFLAKSGAEATAAWMRNPANNGSSLINKTANNNTIVGIDGAFDIITTQDAVDPDLVHIKSIGRVNNAQSEVILTLKKTVTSSPGVFTNALSATNMIALAGESKIFNGDIQSGTINNSGGLTLAQRLNGYSASYDSFTASPFGFPVDPSGYGNILMKSSGGGSVQPARLNDDGSSNLLVYKKFTVEGRNTIAKINTGGTGNIVELVVEELDLQNGIFKIDGSGKLYIYVKSKAFFGNSATNFINETTPDSPSKLVLFLGNNMTSTTILDSNTGFSGFIYAPEADITIMGSRGFYGAIIGKNVTVSGQGKVYFDAAAAGSIGITSPIISFDKVRWEKP</sequence>
<feature type="domain" description="DUF7305" evidence="3">
    <location>
        <begin position="241"/>
        <end position="364"/>
    </location>
</feature>
<reference evidence="4 5" key="1">
    <citation type="submission" date="2016-09" db="EMBL/GenBank/DDBJ databases">
        <title>Genomic analysis reveals versatility of anaerobic energy metabolism of Geosporobacter ferrireducens IRF9 of phylum Firmicutes.</title>
        <authorList>
            <person name="Kim S.-J."/>
        </authorList>
    </citation>
    <scope>NUCLEOTIDE SEQUENCE [LARGE SCALE GENOMIC DNA]</scope>
    <source>
        <strain evidence="4 5">IRF9</strain>
    </source>
</reference>
<dbReference type="Pfam" id="PF14341">
    <property type="entry name" value="PilX_N"/>
    <property type="match status" value="1"/>
</dbReference>
<dbReference type="Proteomes" id="UP000095743">
    <property type="component" value="Chromosome"/>
</dbReference>
<feature type="domain" description="Type 4 fimbrial biogenesis protein PilX N-terminal" evidence="2">
    <location>
        <begin position="9"/>
        <end position="57"/>
    </location>
</feature>
<evidence type="ECO:0000313" key="5">
    <source>
        <dbReference type="Proteomes" id="UP000095743"/>
    </source>
</evidence>
<dbReference type="KEGG" id="gfe:Gferi_00430"/>
<evidence type="ECO:0000256" key="1">
    <source>
        <dbReference type="SAM" id="Phobius"/>
    </source>
</evidence>
<dbReference type="InterPro" id="IPR025746">
    <property type="entry name" value="PilX_N_dom"/>
</dbReference>
<keyword evidence="5" id="KW-1185">Reference proteome</keyword>
<dbReference type="EMBL" id="CP017269">
    <property type="protein sequence ID" value="AOT68181.1"/>
    <property type="molecule type" value="Genomic_DNA"/>
</dbReference>
<protein>
    <submittedName>
        <fullName evidence="4">Uncharacterized protein</fullName>
    </submittedName>
</protein>
<organism evidence="4 5">
    <name type="scientific">Geosporobacter ferrireducens</name>
    <dbReference type="NCBI Taxonomy" id="1424294"/>
    <lineage>
        <taxon>Bacteria</taxon>
        <taxon>Bacillati</taxon>
        <taxon>Bacillota</taxon>
        <taxon>Clostridia</taxon>
        <taxon>Peptostreptococcales</taxon>
        <taxon>Thermotaleaceae</taxon>
        <taxon>Geosporobacter</taxon>
    </lineage>
</organism>
<keyword evidence="1" id="KW-0812">Transmembrane</keyword>
<proteinExistence type="predicted"/>
<feature type="transmembrane region" description="Helical" evidence="1">
    <location>
        <begin position="12"/>
        <end position="32"/>
    </location>
</feature>
<evidence type="ECO:0000313" key="4">
    <source>
        <dbReference type="EMBL" id="AOT68181.1"/>
    </source>
</evidence>
<name>A0A1D8GBA1_9FIRM</name>
<accession>A0A1D8GBA1</accession>
<dbReference type="AlphaFoldDB" id="A0A1D8GBA1"/>